<organism evidence="1 2">
    <name type="scientific">Ridgeia piscesae</name>
    <name type="common">Tubeworm</name>
    <dbReference type="NCBI Taxonomy" id="27915"/>
    <lineage>
        <taxon>Eukaryota</taxon>
        <taxon>Metazoa</taxon>
        <taxon>Spiralia</taxon>
        <taxon>Lophotrochozoa</taxon>
        <taxon>Annelida</taxon>
        <taxon>Polychaeta</taxon>
        <taxon>Sedentaria</taxon>
        <taxon>Canalipalpata</taxon>
        <taxon>Sabellida</taxon>
        <taxon>Siboglinidae</taxon>
        <taxon>Ridgeia</taxon>
    </lineage>
</organism>
<name>A0AAD9P7S0_RIDPI</name>
<dbReference type="EMBL" id="JAODUO010000098">
    <property type="protein sequence ID" value="KAK2189753.1"/>
    <property type="molecule type" value="Genomic_DNA"/>
</dbReference>
<evidence type="ECO:0000313" key="1">
    <source>
        <dbReference type="EMBL" id="KAK2189753.1"/>
    </source>
</evidence>
<reference evidence="1" key="1">
    <citation type="journal article" date="2023" name="Mol. Biol. Evol.">
        <title>Third-Generation Sequencing Reveals the Adaptive Role of the Epigenome in Three Deep-Sea Polychaetes.</title>
        <authorList>
            <person name="Perez M."/>
            <person name="Aroh O."/>
            <person name="Sun Y."/>
            <person name="Lan Y."/>
            <person name="Juniper S.K."/>
            <person name="Young C.R."/>
            <person name="Angers B."/>
            <person name="Qian P.Y."/>
        </authorList>
    </citation>
    <scope>NUCLEOTIDE SEQUENCE</scope>
    <source>
        <strain evidence="1">R07B-5</strain>
    </source>
</reference>
<accession>A0AAD9P7S0</accession>
<protein>
    <submittedName>
        <fullName evidence="1">Uncharacterized protein</fullName>
    </submittedName>
</protein>
<dbReference type="Proteomes" id="UP001209878">
    <property type="component" value="Unassembled WGS sequence"/>
</dbReference>
<dbReference type="AlphaFoldDB" id="A0AAD9P7S0"/>
<evidence type="ECO:0000313" key="2">
    <source>
        <dbReference type="Proteomes" id="UP001209878"/>
    </source>
</evidence>
<sequence>MTIVDENGKLKQSSEPKYIHEIVEDFREKKLFPVPDFVKVKGHTVRITTKGRCEFVYGIEHHVTTE</sequence>
<proteinExistence type="predicted"/>
<gene>
    <name evidence="1" type="ORF">NP493_98g05006</name>
</gene>
<keyword evidence="2" id="KW-1185">Reference proteome</keyword>
<comment type="caution">
    <text evidence="1">The sequence shown here is derived from an EMBL/GenBank/DDBJ whole genome shotgun (WGS) entry which is preliminary data.</text>
</comment>